<dbReference type="SUPFAM" id="SSF74650">
    <property type="entry name" value="Galactose mutarotase-like"/>
    <property type="match status" value="1"/>
</dbReference>
<dbReference type="GO" id="GO:0005509">
    <property type="term" value="F:calcium ion binding"/>
    <property type="evidence" value="ECO:0007669"/>
    <property type="project" value="InterPro"/>
</dbReference>
<dbReference type="Pfam" id="PF00963">
    <property type="entry name" value="Cohesin"/>
    <property type="match status" value="2"/>
</dbReference>
<dbReference type="GO" id="GO:0000272">
    <property type="term" value="P:polysaccharide catabolic process"/>
    <property type="evidence" value="ECO:0007669"/>
    <property type="project" value="InterPro"/>
</dbReference>
<dbReference type="InterPro" id="IPR018247">
    <property type="entry name" value="EF_Hand_1_Ca_BS"/>
</dbReference>
<evidence type="ECO:0000256" key="2">
    <source>
        <dbReference type="ARBA" id="ARBA00006699"/>
    </source>
</evidence>
<dbReference type="Gene3D" id="1.50.10.100">
    <property type="entry name" value="Chondroitin AC/alginate lyase"/>
    <property type="match status" value="1"/>
</dbReference>
<dbReference type="SUPFAM" id="SSF49384">
    <property type="entry name" value="Carbohydrate-binding domain"/>
    <property type="match status" value="2"/>
</dbReference>
<dbReference type="Pfam" id="PF00395">
    <property type="entry name" value="SLH"/>
    <property type="match status" value="3"/>
</dbReference>
<feature type="domain" description="SLH" evidence="10">
    <location>
        <begin position="1557"/>
        <end position="1613"/>
    </location>
</feature>
<feature type="chain" id="PRO_5038699156" evidence="8">
    <location>
        <begin position="23"/>
        <end position="1613"/>
    </location>
</feature>
<sequence length="1613" mass="176839">MRKYRIKIFVSFLMIFSLIFTSFPVAPVSAAQLGQGDEFDALRLKWFNYLTGGTQIDLNDGDIRGSVEANALKVTNDNKSGVWDTLNKATGRTYLWSDYNSTTNSSHITLSYNRLKDMAIAFATPGTALYRNEVLKNDIIAGLDWMHENRYNTTRATYNNWWDWEIGSPQSVADIVTLMYNDLTAEQIAGYTSAIDRFIPDPTKRLIGAPGLKETGANLLDKSLALLLRGVLGKDEAIIVQARGAISSVFPYVTSGDGFYMDGSFIQHGNIAYTGSYGSVLLGDVSKLLTVLNGSSWPIEVSDFGNVWKWVTDSFEPVIYNGHIMEMVSGRAVSRFNNNTRGGVWTILRLAQFAPPDQAAYYKSMVKEWVVSDTSMPNMYEGMQIRDIVNFKQLMNDSNVKLRGDLIAHRQFSVMDRIVHSRKGYTFGISMSSSRISNFEGGMNSEHTRGWYTGDGMTYLYNQDADHFRNGFWPTVDSYRMPGTTSDGLERTMIKTTGKNWVGGSSIDNQFGVAGMDMAPPGSKLTGKKSWFMFDDEIVALGTDIKTPDARKDGREVETIVENRMINTAGTNKLTVDGRVMPTELGWSKELKGVKWAHLEGTAEGADIGYYFPDSADVGAMREARTGSWKEINATGPADPITRNYVSLVMEHGVLPKDGGYSYVLLPSFNSAATQAYNANPDIRVLSNTAQIQAVQETKLGITGINFWQPGELDRVRVYQPASVMVKEQGDELTVSVSDPTQTQSKVKVEIAAVALAELAKDSTVKVLQTAPTIQLEVDTQGAKGRSHVIKLKIDPEAETELPGEGALEPDAAAKVRINVTEDTFVNGGGDENTNFGTRGFLNIRNGSGTYDRRVFLKFDLSQIIDEVEKVTLHVYGQTKDSNGTQSDIGVFEIDDDSWKEDTITYKNKPAAGERIDLQTIASPDQWWQFNVTPFAKFKLQGNKTVSLALQQVGRDLSAEMRSRKNEGGQFGSYLEVLLKDTIAPTTTVQIEGDGETEGEYYKDVTLMFSAEDNPHGWGVLRTEARIDGGKWKSVKDGKLAIQGEGTHNVEFRSVDKAGNVEETKVIVVSVTRPTVELSGPSEVTAGEPLLVKYGIKTSMKDLYANHFALAYDENLLEFVSAKSLQEGISILDTRKDKGQVQLVIAGEGQPIQGNADMLKLTFKTANVTATTEGKLNIIRASMGNQQGNEIETAPTSVTFSVKVKEEKPNVEEPDPGNGIGSTGNSGPGTNPSDSGKASIHDLNSIAKYFGMTLTNANWDQMKAMDVNGDGKIDVLDLAAMARKIPVPNSDKLPVQSQGMTSYHLNADKTVWKAGDTVKLNLTGKNVRDLYAYELKLSYDSAHLEFVEASSKLKGFTVSPMVKDGEITFIHTMMGNTDGADGDLELGSLTFKIKKAGASEVRWDALTTVDHKLEAEVTAIGQSVRLGEPEHDKAVALKDTKGHWAEAIISQAVGGGLINGYPDETFRPDQRITRAEFTALLVRGLALKEEAELSFTDAAQLPKWAKSDIAKGIKKGFINGFPDHTFRANQSITRTELTVMAAKALDSSEGSKTVLAFADTGDIPVWAQGWIASAVNEGLVQGRNGNRFAPLEQATRAEAIVVVMHLLEARMLR</sequence>
<dbReference type="InterPro" id="IPR002048">
    <property type="entry name" value="EF_hand_dom"/>
</dbReference>
<feature type="domain" description="EF-hand" evidence="9">
    <location>
        <begin position="1262"/>
        <end position="1288"/>
    </location>
</feature>
<dbReference type="InterPro" id="IPR008965">
    <property type="entry name" value="CBM2/CBM3_carb-bd_dom_sf"/>
</dbReference>
<evidence type="ECO:0000256" key="3">
    <source>
        <dbReference type="ARBA" id="ARBA00022525"/>
    </source>
</evidence>
<dbReference type="SUPFAM" id="SSF49863">
    <property type="entry name" value="Hyaluronate lyase-like, C-terminal domain"/>
    <property type="match status" value="1"/>
</dbReference>
<dbReference type="Proteomes" id="UP000279446">
    <property type="component" value="Unassembled WGS sequence"/>
</dbReference>
<protein>
    <submittedName>
        <fullName evidence="11">DNRLRE domain-containing protein</fullName>
    </submittedName>
</protein>
<dbReference type="GO" id="GO:0016837">
    <property type="term" value="F:carbon-oxygen lyase activity, acting on polysaccharides"/>
    <property type="evidence" value="ECO:0007669"/>
    <property type="project" value="UniProtKB-ARBA"/>
</dbReference>
<dbReference type="InterPro" id="IPR004103">
    <property type="entry name" value="Lyase_8_C"/>
</dbReference>
<dbReference type="GO" id="GO:0005576">
    <property type="term" value="C:extracellular region"/>
    <property type="evidence" value="ECO:0007669"/>
    <property type="project" value="UniProtKB-SubCell"/>
</dbReference>
<comment type="caution">
    <text evidence="11">The sequence shown here is derived from an EMBL/GenBank/DDBJ whole genome shotgun (WGS) entry which is preliminary data.</text>
</comment>
<evidence type="ECO:0000256" key="4">
    <source>
        <dbReference type="ARBA" id="ARBA00022729"/>
    </source>
</evidence>
<dbReference type="Pfam" id="PF08124">
    <property type="entry name" value="Lyase_8_N"/>
    <property type="match status" value="1"/>
</dbReference>
<dbReference type="CDD" id="cd08547">
    <property type="entry name" value="Type_II_cohesin"/>
    <property type="match status" value="2"/>
</dbReference>
<dbReference type="RefSeq" id="WP_127193746.1">
    <property type="nucleotide sequence ID" value="NZ_RZNY01000018.1"/>
</dbReference>
<comment type="subcellular location">
    <subcellularLocation>
        <location evidence="1">Secreted</location>
    </subcellularLocation>
</comment>
<dbReference type="InterPro" id="IPR036439">
    <property type="entry name" value="Dockerin_dom_sf"/>
</dbReference>
<dbReference type="InterPro" id="IPR014718">
    <property type="entry name" value="GH-type_carb-bd"/>
</dbReference>
<dbReference type="CDD" id="cd01083">
    <property type="entry name" value="GAG_Lyase"/>
    <property type="match status" value="1"/>
</dbReference>
<dbReference type="InterPro" id="IPR001119">
    <property type="entry name" value="SLH_dom"/>
</dbReference>
<reference evidence="11 12" key="1">
    <citation type="submission" date="2018-12" db="EMBL/GenBank/DDBJ databases">
        <authorList>
            <person name="Sun L."/>
            <person name="Chen Z."/>
        </authorList>
    </citation>
    <scope>NUCLEOTIDE SEQUENCE [LARGE SCALE GENOMIC DNA]</scope>
    <source>
        <strain evidence="11 12">DSM 15890</strain>
    </source>
</reference>
<dbReference type="PANTHER" id="PTHR38481:SF1">
    <property type="entry name" value="HYALURONATE LYASE"/>
    <property type="match status" value="1"/>
</dbReference>
<keyword evidence="4 8" id="KW-0732">Signal</keyword>
<proteinExistence type="inferred from homology"/>
<feature type="active site" evidence="6">
    <location>
        <position position="268"/>
    </location>
</feature>
<name>A0A433Y4Z9_9BACL</name>
<dbReference type="SUPFAM" id="SSF63446">
    <property type="entry name" value="Type I dockerin domain"/>
    <property type="match status" value="1"/>
</dbReference>
<dbReference type="InterPro" id="IPR011013">
    <property type="entry name" value="Gal_mutarotase_sf_dom"/>
</dbReference>
<evidence type="ECO:0000256" key="6">
    <source>
        <dbReference type="PIRSR" id="PIRSR638970-1"/>
    </source>
</evidence>
<dbReference type="Gene3D" id="2.60.40.680">
    <property type="match status" value="2"/>
</dbReference>
<dbReference type="Gene3D" id="2.70.98.10">
    <property type="match status" value="1"/>
</dbReference>
<dbReference type="OrthoDB" id="6636047at2"/>
<dbReference type="Pfam" id="PF02884">
    <property type="entry name" value="Lyase_8_C"/>
    <property type="match status" value="1"/>
</dbReference>
<dbReference type="NCBIfam" id="NF033679">
    <property type="entry name" value="DNRLRE_dom"/>
    <property type="match status" value="1"/>
</dbReference>
<dbReference type="Pfam" id="PF24517">
    <property type="entry name" value="CBM96"/>
    <property type="match status" value="1"/>
</dbReference>
<evidence type="ECO:0000256" key="5">
    <source>
        <dbReference type="ARBA" id="ARBA00023239"/>
    </source>
</evidence>
<feature type="active site" evidence="6">
    <location>
        <position position="331"/>
    </location>
</feature>
<feature type="region of interest" description="Disordered" evidence="7">
    <location>
        <begin position="1207"/>
        <end position="1238"/>
    </location>
</feature>
<dbReference type="Gene3D" id="1.10.1330.10">
    <property type="entry name" value="Dockerin domain"/>
    <property type="match status" value="1"/>
</dbReference>
<feature type="compositionally biased region" description="Gly residues" evidence="7">
    <location>
        <begin position="1218"/>
        <end position="1227"/>
    </location>
</feature>
<evidence type="ECO:0000256" key="1">
    <source>
        <dbReference type="ARBA" id="ARBA00004613"/>
    </source>
</evidence>
<evidence type="ECO:0000256" key="8">
    <source>
        <dbReference type="SAM" id="SignalP"/>
    </source>
</evidence>
<dbReference type="Pfam" id="PF02278">
    <property type="entry name" value="Lyase_8"/>
    <property type="match status" value="1"/>
</dbReference>
<evidence type="ECO:0000256" key="7">
    <source>
        <dbReference type="SAM" id="MobiDB-lite"/>
    </source>
</evidence>
<dbReference type="PROSITE" id="PS50222">
    <property type="entry name" value="EF_HAND_2"/>
    <property type="match status" value="1"/>
</dbReference>
<dbReference type="Gene3D" id="2.60.220.10">
    <property type="entry name" value="Polysaccharide lyase family 8-like, C-terminal"/>
    <property type="match status" value="1"/>
</dbReference>
<dbReference type="InterPro" id="IPR003159">
    <property type="entry name" value="Lyase_8_central_dom"/>
</dbReference>
<dbReference type="InterPro" id="IPR055372">
    <property type="entry name" value="CBM96"/>
</dbReference>
<dbReference type="NCBIfam" id="NF047446">
    <property type="entry name" value="barrel_OmpL47"/>
    <property type="match status" value="1"/>
</dbReference>
<dbReference type="PROSITE" id="PS00018">
    <property type="entry name" value="EF_HAND_1"/>
    <property type="match status" value="1"/>
</dbReference>
<dbReference type="InterPro" id="IPR011071">
    <property type="entry name" value="Lyase_8-like_C"/>
</dbReference>
<feature type="active site" evidence="6">
    <location>
        <position position="277"/>
    </location>
</feature>
<dbReference type="PROSITE" id="PS51272">
    <property type="entry name" value="SLH"/>
    <property type="match status" value="3"/>
</dbReference>
<gene>
    <name evidence="11" type="ORF">EJP82_19530</name>
</gene>
<feature type="signal peptide" evidence="8">
    <location>
        <begin position="1"/>
        <end position="22"/>
    </location>
</feature>
<evidence type="ECO:0000259" key="9">
    <source>
        <dbReference type="PROSITE" id="PS50222"/>
    </source>
</evidence>
<dbReference type="CDD" id="cd14256">
    <property type="entry name" value="Dockerin_I"/>
    <property type="match status" value="1"/>
</dbReference>
<evidence type="ECO:0000313" key="11">
    <source>
        <dbReference type="EMBL" id="RUT43732.1"/>
    </source>
</evidence>
<evidence type="ECO:0000313" key="12">
    <source>
        <dbReference type="Proteomes" id="UP000279446"/>
    </source>
</evidence>
<feature type="domain" description="SLH" evidence="10">
    <location>
        <begin position="1432"/>
        <end position="1495"/>
    </location>
</feature>
<comment type="similarity">
    <text evidence="2">Belongs to the polysaccharide lyase 8 family.</text>
</comment>
<dbReference type="EMBL" id="RZNY01000018">
    <property type="protein sequence ID" value="RUT43732.1"/>
    <property type="molecule type" value="Genomic_DNA"/>
</dbReference>
<keyword evidence="12" id="KW-1185">Reference proteome</keyword>
<dbReference type="PANTHER" id="PTHR38481">
    <property type="entry name" value="HYALURONATE LYASE"/>
    <property type="match status" value="1"/>
</dbReference>
<evidence type="ECO:0000259" key="10">
    <source>
        <dbReference type="PROSITE" id="PS51272"/>
    </source>
</evidence>
<keyword evidence="5" id="KW-0456">Lyase</keyword>
<dbReference type="InterPro" id="IPR058094">
    <property type="entry name" value="Ig-like_OmpL47-like"/>
</dbReference>
<dbReference type="InterPro" id="IPR008929">
    <property type="entry name" value="Chondroitin_lyas"/>
</dbReference>
<dbReference type="InterPro" id="IPR002102">
    <property type="entry name" value="Cohesin_dom"/>
</dbReference>
<dbReference type="InterPro" id="IPR038970">
    <property type="entry name" value="Lyase_8"/>
</dbReference>
<dbReference type="SUPFAM" id="SSF48230">
    <property type="entry name" value="Chondroitin AC/alginate lyase"/>
    <property type="match status" value="1"/>
</dbReference>
<dbReference type="InterPro" id="IPR012970">
    <property type="entry name" value="Lyase_8_alpha_N"/>
</dbReference>
<accession>A0A433Y4Z9</accession>
<feature type="domain" description="SLH" evidence="10">
    <location>
        <begin position="1496"/>
        <end position="1555"/>
    </location>
</feature>
<organism evidence="11 12">
    <name type="scientific">Paenibacillus anaericanus</name>
    <dbReference type="NCBI Taxonomy" id="170367"/>
    <lineage>
        <taxon>Bacteria</taxon>
        <taxon>Bacillati</taxon>
        <taxon>Bacillota</taxon>
        <taxon>Bacilli</taxon>
        <taxon>Bacillales</taxon>
        <taxon>Paenibacillaceae</taxon>
        <taxon>Paenibacillus</taxon>
    </lineage>
</organism>
<keyword evidence="3" id="KW-0964">Secreted</keyword>
<dbReference type="GO" id="GO:0030246">
    <property type="term" value="F:carbohydrate binding"/>
    <property type="evidence" value="ECO:0007669"/>
    <property type="project" value="InterPro"/>
</dbReference>